<feature type="domain" description="Carboxylesterase type B" evidence="5">
    <location>
        <begin position="2"/>
        <end position="491"/>
    </location>
</feature>
<keyword evidence="6" id="KW-1185">Reference proteome</keyword>
<evidence type="ECO:0000259" key="5">
    <source>
        <dbReference type="Pfam" id="PF00135"/>
    </source>
</evidence>
<dbReference type="Pfam" id="PF00135">
    <property type="entry name" value="COesterase"/>
    <property type="match status" value="1"/>
</dbReference>
<dbReference type="Gene3D" id="3.40.50.1820">
    <property type="entry name" value="alpha/beta hydrolase"/>
    <property type="match status" value="1"/>
</dbReference>
<proteinExistence type="inferred from homology"/>
<evidence type="ECO:0000256" key="2">
    <source>
        <dbReference type="ARBA" id="ARBA00022487"/>
    </source>
</evidence>
<dbReference type="WBParaSite" id="ACRNAN_scaffold3653.g27365.t1">
    <property type="protein sequence ID" value="ACRNAN_scaffold3653.g27365.t1"/>
    <property type="gene ID" value="ACRNAN_scaffold3653.g27365"/>
</dbReference>
<dbReference type="PANTHER" id="PTHR44590:SF3">
    <property type="entry name" value="CARBOXYLESTERASE TYPE B DOMAIN-CONTAINING PROTEIN"/>
    <property type="match status" value="1"/>
</dbReference>
<evidence type="ECO:0000313" key="6">
    <source>
        <dbReference type="Proteomes" id="UP000887540"/>
    </source>
</evidence>
<dbReference type="PANTHER" id="PTHR44590">
    <property type="entry name" value="CARBOXYLIC ESTER HYDROLASE-RELATED"/>
    <property type="match status" value="1"/>
</dbReference>
<dbReference type="AlphaFoldDB" id="A0A914DS93"/>
<dbReference type="EC" id="3.1.1.-" evidence="4"/>
<organism evidence="6 7">
    <name type="scientific">Acrobeloides nanus</name>
    <dbReference type="NCBI Taxonomy" id="290746"/>
    <lineage>
        <taxon>Eukaryota</taxon>
        <taxon>Metazoa</taxon>
        <taxon>Ecdysozoa</taxon>
        <taxon>Nematoda</taxon>
        <taxon>Chromadorea</taxon>
        <taxon>Rhabditida</taxon>
        <taxon>Tylenchina</taxon>
        <taxon>Cephalobomorpha</taxon>
        <taxon>Cephaloboidea</taxon>
        <taxon>Cephalobidae</taxon>
        <taxon>Acrobeloides</taxon>
    </lineage>
</organism>
<dbReference type="GO" id="GO:0052689">
    <property type="term" value="F:carboxylic ester hydrolase activity"/>
    <property type="evidence" value="ECO:0007669"/>
    <property type="project" value="UniProtKB-KW"/>
</dbReference>
<evidence type="ECO:0000256" key="4">
    <source>
        <dbReference type="RuleBase" id="RU361235"/>
    </source>
</evidence>
<evidence type="ECO:0000313" key="7">
    <source>
        <dbReference type="WBParaSite" id="ACRNAN_scaffold3653.g27365.t1"/>
    </source>
</evidence>
<sequence length="527" mass="60128">MGIPYAEPPIGELRLEKPIPPKKWEGVKETKDYPPACVPHNSIYGFIVNFDEDCLYMNIYRPSKRSPRPNGYPVLVWIHGGAFEIGDIASMGFENITNLFIPRGVIIVAIQYRLGQLGFLSTGDDILPGNLGLWDQTLALKFIKENIVHFGGDPNRITLWGQSAGASSVDMLSLSPHSRDLFSQAIQSSGSALTEWSFSDRVVDVTKKLVNDLNCPTHSSLATKTCLKQALVEDIHDAADRQNITRNALNFVWYQPRLDGDFFSKDLEELIQEAPKKPLMIGFMKMESLCSAIGGDHPISSLELEYAVPEEEVSRYSLENFTKFIQHFVAPQGLFQENVDSVRNNILNFYQSNLTKRANGYDSYLSKFVQLLSDIHFNIPIIRNTILKRDADWPVYLYRFDYLKDSMAKKVLFKSPMHSYDLAYIFGKVLLTELEPDSNDLKLQSKYVNAIVNFVKSGKPSTRSLRWPSLQKGQPLSFMRIKPNMEYVKRLPYYEKATVFWTNMAKKYGYDLIRGIFNNAQQSKNQF</sequence>
<dbReference type="SUPFAM" id="SSF53474">
    <property type="entry name" value="alpha/beta-Hydrolases"/>
    <property type="match status" value="1"/>
</dbReference>
<dbReference type="Proteomes" id="UP000887540">
    <property type="component" value="Unplaced"/>
</dbReference>
<evidence type="ECO:0000256" key="3">
    <source>
        <dbReference type="ARBA" id="ARBA00022801"/>
    </source>
</evidence>
<protein>
    <recommendedName>
        <fullName evidence="4">Carboxylic ester hydrolase</fullName>
        <ecNumber evidence="4">3.1.1.-</ecNumber>
    </recommendedName>
</protein>
<evidence type="ECO:0000256" key="1">
    <source>
        <dbReference type="ARBA" id="ARBA00005964"/>
    </source>
</evidence>
<dbReference type="InterPro" id="IPR002018">
    <property type="entry name" value="CarbesteraseB"/>
</dbReference>
<accession>A0A914DS93</accession>
<name>A0A914DS93_9BILA</name>
<comment type="similarity">
    <text evidence="1 4">Belongs to the type-B carboxylesterase/lipase family.</text>
</comment>
<keyword evidence="3 4" id="KW-0378">Hydrolase</keyword>
<dbReference type="InterPro" id="IPR029058">
    <property type="entry name" value="AB_hydrolase_fold"/>
</dbReference>
<keyword evidence="2" id="KW-0719">Serine esterase</keyword>
<dbReference type="PROSITE" id="PS00122">
    <property type="entry name" value="CARBOXYLESTERASE_B_1"/>
    <property type="match status" value="1"/>
</dbReference>
<dbReference type="InterPro" id="IPR019826">
    <property type="entry name" value="Carboxylesterase_B_AS"/>
</dbReference>
<reference evidence="7" key="1">
    <citation type="submission" date="2022-11" db="UniProtKB">
        <authorList>
            <consortium name="WormBaseParasite"/>
        </authorList>
    </citation>
    <scope>IDENTIFICATION</scope>
</reference>